<evidence type="ECO:0000313" key="2">
    <source>
        <dbReference type="EMBL" id="GBP73373.1"/>
    </source>
</evidence>
<keyword evidence="3" id="KW-1185">Reference proteome</keyword>
<feature type="compositionally biased region" description="Basic and acidic residues" evidence="1">
    <location>
        <begin position="106"/>
        <end position="119"/>
    </location>
</feature>
<dbReference type="Proteomes" id="UP000299102">
    <property type="component" value="Unassembled WGS sequence"/>
</dbReference>
<organism evidence="2 3">
    <name type="scientific">Eumeta variegata</name>
    <name type="common">Bagworm moth</name>
    <name type="synonym">Eumeta japonica</name>
    <dbReference type="NCBI Taxonomy" id="151549"/>
    <lineage>
        <taxon>Eukaryota</taxon>
        <taxon>Metazoa</taxon>
        <taxon>Ecdysozoa</taxon>
        <taxon>Arthropoda</taxon>
        <taxon>Hexapoda</taxon>
        <taxon>Insecta</taxon>
        <taxon>Pterygota</taxon>
        <taxon>Neoptera</taxon>
        <taxon>Endopterygota</taxon>
        <taxon>Lepidoptera</taxon>
        <taxon>Glossata</taxon>
        <taxon>Ditrysia</taxon>
        <taxon>Tineoidea</taxon>
        <taxon>Psychidae</taxon>
        <taxon>Oiketicinae</taxon>
        <taxon>Eumeta</taxon>
    </lineage>
</organism>
<protein>
    <submittedName>
        <fullName evidence="2">Uncharacterized protein</fullName>
    </submittedName>
</protein>
<dbReference type="AlphaFoldDB" id="A0A4C1YDE9"/>
<sequence>MRRSAGVDVRPAHRFNRLDCFAFTIQSVARNLHGLVQTIHIELLTYIICTWKNNIEVQFRCAFNNATYLPMDTSDSFLLKIERLDAAHKNGRQRDMLDKASGQRTMKIDLRTHDDRRPDSGAPPAYGKGHRRPRIVKLEP</sequence>
<gene>
    <name evidence="2" type="ORF">EVAR_60607_1</name>
</gene>
<accession>A0A4C1YDE9</accession>
<evidence type="ECO:0000313" key="3">
    <source>
        <dbReference type="Proteomes" id="UP000299102"/>
    </source>
</evidence>
<dbReference type="EMBL" id="BGZK01001171">
    <property type="protein sequence ID" value="GBP73373.1"/>
    <property type="molecule type" value="Genomic_DNA"/>
</dbReference>
<name>A0A4C1YDE9_EUMVA</name>
<comment type="caution">
    <text evidence="2">The sequence shown here is derived from an EMBL/GenBank/DDBJ whole genome shotgun (WGS) entry which is preliminary data.</text>
</comment>
<feature type="region of interest" description="Disordered" evidence="1">
    <location>
        <begin position="90"/>
        <end position="140"/>
    </location>
</feature>
<feature type="compositionally biased region" description="Basic residues" evidence="1">
    <location>
        <begin position="128"/>
        <end position="140"/>
    </location>
</feature>
<reference evidence="2 3" key="1">
    <citation type="journal article" date="2019" name="Commun. Biol.">
        <title>The bagworm genome reveals a unique fibroin gene that provides high tensile strength.</title>
        <authorList>
            <person name="Kono N."/>
            <person name="Nakamura H."/>
            <person name="Ohtoshi R."/>
            <person name="Tomita M."/>
            <person name="Numata K."/>
            <person name="Arakawa K."/>
        </authorList>
    </citation>
    <scope>NUCLEOTIDE SEQUENCE [LARGE SCALE GENOMIC DNA]</scope>
</reference>
<evidence type="ECO:0000256" key="1">
    <source>
        <dbReference type="SAM" id="MobiDB-lite"/>
    </source>
</evidence>
<proteinExistence type="predicted"/>